<feature type="compositionally biased region" description="Basic and acidic residues" evidence="1">
    <location>
        <begin position="20"/>
        <end position="30"/>
    </location>
</feature>
<sequence length="143" mass="16293">MDSGIQMKESSATGATGCKEPGKKKGKEREFSFERLHISPLVRSRRDDTRWHPLQDSAHTNGDIILDDLVQLHQLSAPRFLVGDTRGCGTLRKKSRAYFPRNARVLKLEESLLSAESDLSVQKHPTPEDKLWRHFGESWRQIG</sequence>
<feature type="region of interest" description="Disordered" evidence="1">
    <location>
        <begin position="1"/>
        <end position="30"/>
    </location>
</feature>
<dbReference type="EMBL" id="BGPR01006522">
    <property type="protein sequence ID" value="GBN19775.1"/>
    <property type="molecule type" value="Genomic_DNA"/>
</dbReference>
<evidence type="ECO:0000313" key="2">
    <source>
        <dbReference type="EMBL" id="GBN19775.1"/>
    </source>
</evidence>
<proteinExistence type="predicted"/>
<name>A0A4Y2LY78_ARAVE</name>
<dbReference type="AlphaFoldDB" id="A0A4Y2LY78"/>
<dbReference type="Proteomes" id="UP000499080">
    <property type="component" value="Unassembled WGS sequence"/>
</dbReference>
<protein>
    <submittedName>
        <fullName evidence="2">Uncharacterized protein</fullName>
    </submittedName>
</protein>
<evidence type="ECO:0000313" key="3">
    <source>
        <dbReference type="Proteomes" id="UP000499080"/>
    </source>
</evidence>
<reference evidence="2 3" key="1">
    <citation type="journal article" date="2019" name="Sci. Rep.">
        <title>Orb-weaving spider Araneus ventricosus genome elucidates the spidroin gene catalogue.</title>
        <authorList>
            <person name="Kono N."/>
            <person name="Nakamura H."/>
            <person name="Ohtoshi R."/>
            <person name="Moran D.A.P."/>
            <person name="Shinohara A."/>
            <person name="Yoshida Y."/>
            <person name="Fujiwara M."/>
            <person name="Mori M."/>
            <person name="Tomita M."/>
            <person name="Arakawa K."/>
        </authorList>
    </citation>
    <scope>NUCLEOTIDE SEQUENCE [LARGE SCALE GENOMIC DNA]</scope>
</reference>
<evidence type="ECO:0000256" key="1">
    <source>
        <dbReference type="SAM" id="MobiDB-lite"/>
    </source>
</evidence>
<keyword evidence="3" id="KW-1185">Reference proteome</keyword>
<accession>A0A4Y2LY78</accession>
<comment type="caution">
    <text evidence="2">The sequence shown here is derived from an EMBL/GenBank/DDBJ whole genome shotgun (WGS) entry which is preliminary data.</text>
</comment>
<gene>
    <name evidence="2" type="ORF">AVEN_48036_1</name>
</gene>
<organism evidence="2 3">
    <name type="scientific">Araneus ventricosus</name>
    <name type="common">Orbweaver spider</name>
    <name type="synonym">Epeira ventricosa</name>
    <dbReference type="NCBI Taxonomy" id="182803"/>
    <lineage>
        <taxon>Eukaryota</taxon>
        <taxon>Metazoa</taxon>
        <taxon>Ecdysozoa</taxon>
        <taxon>Arthropoda</taxon>
        <taxon>Chelicerata</taxon>
        <taxon>Arachnida</taxon>
        <taxon>Araneae</taxon>
        <taxon>Araneomorphae</taxon>
        <taxon>Entelegynae</taxon>
        <taxon>Araneoidea</taxon>
        <taxon>Araneidae</taxon>
        <taxon>Araneus</taxon>
    </lineage>
</organism>